<name>A0A6B4PLG7_CLOBO</name>
<dbReference type="GO" id="GO:0016740">
    <property type="term" value="F:transferase activity"/>
    <property type="evidence" value="ECO:0007669"/>
    <property type="project" value="UniProtKB-KW"/>
</dbReference>
<accession>A0A6B4PLG7</accession>
<dbReference type="Gene3D" id="3.90.550.10">
    <property type="entry name" value="Spore Coat Polysaccharide Biosynthesis Protein SpsA, Chain A"/>
    <property type="match status" value="1"/>
</dbReference>
<feature type="domain" description="Glycosyltransferase 2-like" evidence="1">
    <location>
        <begin position="18"/>
        <end position="180"/>
    </location>
</feature>
<reference evidence="2 3" key="1">
    <citation type="submission" date="2019-04" db="EMBL/GenBank/DDBJ databases">
        <title>Genome sequencing of Clostridium botulinum Groups I-IV and Clostridium butyricum.</title>
        <authorList>
            <person name="Brunt J."/>
            <person name="Van Vliet A.H.M."/>
            <person name="Stringer S.C."/>
            <person name="Carter A.T."/>
            <person name="Peck M.W."/>
        </authorList>
    </citation>
    <scope>NUCLEOTIDE SEQUENCE [LARGE SCALE GENOMIC DNA]</scope>
    <source>
        <strain evidence="2 3">1605</strain>
    </source>
</reference>
<dbReference type="Pfam" id="PF00535">
    <property type="entry name" value="Glycos_transf_2"/>
    <property type="match status" value="1"/>
</dbReference>
<dbReference type="Proteomes" id="UP000476820">
    <property type="component" value="Unassembled WGS sequence"/>
</dbReference>
<organism evidence="2 3">
    <name type="scientific">Clostridium botulinum</name>
    <dbReference type="NCBI Taxonomy" id="1491"/>
    <lineage>
        <taxon>Bacteria</taxon>
        <taxon>Bacillati</taxon>
        <taxon>Bacillota</taxon>
        <taxon>Clostridia</taxon>
        <taxon>Eubacteriales</taxon>
        <taxon>Clostridiaceae</taxon>
        <taxon>Clostridium</taxon>
    </lineage>
</organism>
<evidence type="ECO:0000259" key="1">
    <source>
        <dbReference type="Pfam" id="PF00535"/>
    </source>
</evidence>
<keyword evidence="2" id="KW-0808">Transferase</keyword>
<dbReference type="CDD" id="cd04187">
    <property type="entry name" value="DPM1_like_bac"/>
    <property type="match status" value="1"/>
</dbReference>
<proteinExistence type="predicted"/>
<dbReference type="RefSeq" id="WP_061297941.1">
    <property type="nucleotide sequence ID" value="NZ_LFPD01000022.1"/>
</dbReference>
<dbReference type="GO" id="GO:0005886">
    <property type="term" value="C:plasma membrane"/>
    <property type="evidence" value="ECO:0007669"/>
    <property type="project" value="TreeGrafter"/>
</dbReference>
<dbReference type="PANTHER" id="PTHR48090">
    <property type="entry name" value="UNDECAPRENYL-PHOSPHATE 4-DEOXY-4-FORMAMIDO-L-ARABINOSE TRANSFERASE-RELATED"/>
    <property type="match status" value="1"/>
</dbReference>
<dbReference type="AlphaFoldDB" id="A0A6B4PLG7"/>
<evidence type="ECO:0000313" key="2">
    <source>
        <dbReference type="EMBL" id="NFF88309.1"/>
    </source>
</evidence>
<comment type="caution">
    <text evidence="2">The sequence shown here is derived from an EMBL/GenBank/DDBJ whole genome shotgun (WGS) entry which is preliminary data.</text>
</comment>
<dbReference type="InterPro" id="IPR029044">
    <property type="entry name" value="Nucleotide-diphossugar_trans"/>
</dbReference>
<dbReference type="InterPro" id="IPR050256">
    <property type="entry name" value="Glycosyltransferase_2"/>
</dbReference>
<dbReference type="PANTHER" id="PTHR48090:SF8">
    <property type="entry name" value="GLYCOSYLTRANSFERASE CSBB-RELATED"/>
    <property type="match status" value="1"/>
</dbReference>
<evidence type="ECO:0000313" key="3">
    <source>
        <dbReference type="Proteomes" id="UP000476820"/>
    </source>
</evidence>
<protein>
    <submittedName>
        <fullName evidence="2">Glycosyltransferase family 2 protein</fullName>
    </submittedName>
</protein>
<gene>
    <name evidence="2" type="ORF">FC774_10560</name>
</gene>
<dbReference type="InterPro" id="IPR001173">
    <property type="entry name" value="Glyco_trans_2-like"/>
</dbReference>
<sequence length="327" mass="37448">MNRIQDSNLKSSKKSVDIIVPCFNEEQVLGIYLEETDKYVSKIDQYKFNFIFIDDGSSDTTLDLLQKYSEKDERIKYISFSRNFGKEAAMYSGLKNSTADYVLIMDADLQNPPNLIEQMLKTVAEEGYDCCSANRTRTGDPAIRTYFSRKFYRLTNKICEVDMPDGAGDFRMMNRNMVNAILAMGEVQRFSKGIFNWVGFKTKYIYFENVERAAGQSKWSFWKLFSYALDGITAFSTFPLKIASFVGVTTSMFSFAYLLYIIIKTLMLGRDVPGYATIITLILFIGGIIILSCGILGEYISKIYIEVKNRPIYIIRISNIDEIKSDN</sequence>
<dbReference type="SUPFAM" id="SSF53448">
    <property type="entry name" value="Nucleotide-diphospho-sugar transferases"/>
    <property type="match status" value="1"/>
</dbReference>
<dbReference type="EMBL" id="SWOV01000026">
    <property type="protein sequence ID" value="NFF88309.1"/>
    <property type="molecule type" value="Genomic_DNA"/>
</dbReference>